<dbReference type="KEGG" id="pswu:SY83_06945"/>
<dbReference type="STRING" id="1178515.SY83_06945"/>
<keyword evidence="3" id="KW-1185">Reference proteome</keyword>
<dbReference type="GO" id="GO:0016787">
    <property type="term" value="F:hydrolase activity"/>
    <property type="evidence" value="ECO:0007669"/>
    <property type="project" value="UniProtKB-KW"/>
</dbReference>
<organism evidence="2 3">
    <name type="scientific">Paenibacillus swuensis</name>
    <dbReference type="NCBI Taxonomy" id="1178515"/>
    <lineage>
        <taxon>Bacteria</taxon>
        <taxon>Bacillati</taxon>
        <taxon>Bacillota</taxon>
        <taxon>Bacilli</taxon>
        <taxon>Bacillales</taxon>
        <taxon>Paenibacillaceae</taxon>
        <taxon>Paenibacillus</taxon>
    </lineage>
</organism>
<protein>
    <submittedName>
        <fullName evidence="2">Alpha/beta hydrolase</fullName>
    </submittedName>
</protein>
<name>A0A172TGN8_9BACL</name>
<reference evidence="2 3" key="1">
    <citation type="submission" date="2015-01" db="EMBL/GenBank/DDBJ databases">
        <title>Paenibacillus swuensis/DY6/whole genome sequencing.</title>
        <authorList>
            <person name="Kim M.K."/>
            <person name="Srinivasan S."/>
            <person name="Lee J.-J."/>
        </authorList>
    </citation>
    <scope>NUCLEOTIDE SEQUENCE [LARGE SCALE GENOMIC DNA]</scope>
    <source>
        <strain evidence="2 3">DY6</strain>
    </source>
</reference>
<proteinExistence type="predicted"/>
<gene>
    <name evidence="2" type="ORF">SY83_06945</name>
</gene>
<dbReference type="Gene3D" id="3.40.50.1820">
    <property type="entry name" value="alpha/beta hydrolase"/>
    <property type="match status" value="1"/>
</dbReference>
<evidence type="ECO:0000313" key="2">
    <source>
        <dbReference type="EMBL" id="ANE46064.1"/>
    </source>
</evidence>
<dbReference type="Proteomes" id="UP000076927">
    <property type="component" value="Chromosome"/>
</dbReference>
<dbReference type="PATRIC" id="fig|1178515.4.peg.1382"/>
<evidence type="ECO:0000313" key="3">
    <source>
        <dbReference type="Proteomes" id="UP000076927"/>
    </source>
</evidence>
<sequence length="245" mass="26641">MRKHPIRWSLLALLVVLVVAAAIYLNPYEPSAEAVRAMQSGEGVTVTNESKMIRFEPEKPNGTSIIYYPGALVKPASYATYARELAQDGYRTFIVKMPMNLAIIDADRADAVVEASKGETKRFIIGGHSLGGTMAARYAAKHPEIMKGVFFMASYPESKGDLAKVNMPVLSVTGSKDGVLNRDKYDTSKSLLPADAVFYEVEGGNHALFGSYGAQKGDQPASITPEEQLQSVTDMMLSWLSGLRP</sequence>
<dbReference type="EMBL" id="CP011388">
    <property type="protein sequence ID" value="ANE46064.1"/>
    <property type="molecule type" value="Genomic_DNA"/>
</dbReference>
<accession>A0A172TGN8</accession>
<dbReference type="OrthoDB" id="9780932at2"/>
<dbReference type="InterPro" id="IPR029059">
    <property type="entry name" value="AB_hydrolase_5"/>
</dbReference>
<dbReference type="AlphaFoldDB" id="A0A172TGN8"/>
<feature type="domain" description="Alpha/beta hydrolase fold-5" evidence="1">
    <location>
        <begin position="64"/>
        <end position="229"/>
    </location>
</feature>
<dbReference type="InterPro" id="IPR029058">
    <property type="entry name" value="AB_hydrolase_fold"/>
</dbReference>
<dbReference type="SUPFAM" id="SSF53474">
    <property type="entry name" value="alpha/beta-Hydrolases"/>
    <property type="match status" value="1"/>
</dbReference>
<keyword evidence="2" id="KW-0378">Hydrolase</keyword>
<evidence type="ECO:0000259" key="1">
    <source>
        <dbReference type="Pfam" id="PF12695"/>
    </source>
</evidence>
<dbReference type="RefSeq" id="WP_068605452.1">
    <property type="nucleotide sequence ID" value="NZ_CP011388.1"/>
</dbReference>
<dbReference type="Pfam" id="PF12695">
    <property type="entry name" value="Abhydrolase_5"/>
    <property type="match status" value="1"/>
</dbReference>